<dbReference type="EMBL" id="JASCZI010151224">
    <property type="protein sequence ID" value="MED6171107.1"/>
    <property type="molecule type" value="Genomic_DNA"/>
</dbReference>
<evidence type="ECO:0000256" key="1">
    <source>
        <dbReference type="ARBA" id="ARBA00022741"/>
    </source>
</evidence>
<gene>
    <name evidence="3" type="ORF">PIB30_037584</name>
</gene>
<dbReference type="Proteomes" id="UP001341840">
    <property type="component" value="Unassembled WGS sequence"/>
</dbReference>
<dbReference type="PROSITE" id="PS00297">
    <property type="entry name" value="HSP70_1"/>
    <property type="match status" value="1"/>
</dbReference>
<accession>A0ABU6VCK1</accession>
<reference evidence="3 4" key="1">
    <citation type="journal article" date="2023" name="Plants (Basel)">
        <title>Bridging the Gap: Combining Genomics and Transcriptomics Approaches to Understand Stylosanthes scabra, an Orphan Legume from the Brazilian Caatinga.</title>
        <authorList>
            <person name="Ferreira-Neto J.R.C."/>
            <person name="da Silva M.D."/>
            <person name="Binneck E."/>
            <person name="de Melo N.F."/>
            <person name="da Silva R.H."/>
            <person name="de Melo A.L.T.M."/>
            <person name="Pandolfi V."/>
            <person name="Bustamante F.O."/>
            <person name="Brasileiro-Vidal A.C."/>
            <person name="Benko-Iseppon A.M."/>
        </authorList>
    </citation>
    <scope>NUCLEOTIDE SEQUENCE [LARGE SCALE GENOMIC DNA]</scope>
    <source>
        <tissue evidence="3">Leaves</tissue>
    </source>
</reference>
<dbReference type="PRINTS" id="PR00301">
    <property type="entry name" value="HEATSHOCK70"/>
</dbReference>
<keyword evidence="1" id="KW-0547">Nucleotide-binding</keyword>
<name>A0ABU6VCK1_9FABA</name>
<keyword evidence="2" id="KW-0067">ATP-binding</keyword>
<evidence type="ECO:0000313" key="3">
    <source>
        <dbReference type="EMBL" id="MED6171107.1"/>
    </source>
</evidence>
<evidence type="ECO:0000313" key="4">
    <source>
        <dbReference type="Proteomes" id="UP001341840"/>
    </source>
</evidence>
<dbReference type="Gene3D" id="3.30.420.40">
    <property type="match status" value="1"/>
</dbReference>
<dbReference type="InterPro" id="IPR043129">
    <property type="entry name" value="ATPase_NBD"/>
</dbReference>
<proteinExistence type="predicted"/>
<keyword evidence="4" id="KW-1185">Reference proteome</keyword>
<dbReference type="Pfam" id="PF00012">
    <property type="entry name" value="HSP70"/>
    <property type="match status" value="1"/>
</dbReference>
<sequence>MAVGIDLGTTYSCVAVWHEQHNRLEIIQNDRGNKKTPYVAFTDKQRLIGEDAKNQLAAMNPTNTVFDAKRMIGRKYSDPYIQKHKLLRPFKVISGVDDQPTIVVQHKGQERRLCAE</sequence>
<evidence type="ECO:0000256" key="2">
    <source>
        <dbReference type="ARBA" id="ARBA00022840"/>
    </source>
</evidence>
<dbReference type="InterPro" id="IPR018181">
    <property type="entry name" value="Heat_shock_70_CS"/>
</dbReference>
<comment type="caution">
    <text evidence="3">The sequence shown here is derived from an EMBL/GenBank/DDBJ whole genome shotgun (WGS) entry which is preliminary data.</text>
</comment>
<organism evidence="3 4">
    <name type="scientific">Stylosanthes scabra</name>
    <dbReference type="NCBI Taxonomy" id="79078"/>
    <lineage>
        <taxon>Eukaryota</taxon>
        <taxon>Viridiplantae</taxon>
        <taxon>Streptophyta</taxon>
        <taxon>Embryophyta</taxon>
        <taxon>Tracheophyta</taxon>
        <taxon>Spermatophyta</taxon>
        <taxon>Magnoliopsida</taxon>
        <taxon>eudicotyledons</taxon>
        <taxon>Gunneridae</taxon>
        <taxon>Pentapetalae</taxon>
        <taxon>rosids</taxon>
        <taxon>fabids</taxon>
        <taxon>Fabales</taxon>
        <taxon>Fabaceae</taxon>
        <taxon>Papilionoideae</taxon>
        <taxon>50 kb inversion clade</taxon>
        <taxon>dalbergioids sensu lato</taxon>
        <taxon>Dalbergieae</taxon>
        <taxon>Pterocarpus clade</taxon>
        <taxon>Stylosanthes</taxon>
    </lineage>
</organism>
<dbReference type="SUPFAM" id="SSF53067">
    <property type="entry name" value="Actin-like ATPase domain"/>
    <property type="match status" value="1"/>
</dbReference>
<dbReference type="InterPro" id="IPR013126">
    <property type="entry name" value="Hsp_70_fam"/>
</dbReference>
<dbReference type="PANTHER" id="PTHR19375">
    <property type="entry name" value="HEAT SHOCK PROTEIN 70KDA"/>
    <property type="match status" value="1"/>
</dbReference>
<protein>
    <submittedName>
        <fullName evidence="3">Uncharacterized protein</fullName>
    </submittedName>
</protein>